<accession>J4UER8</accession>
<dbReference type="GeneID" id="25984566"/>
<evidence type="ECO:0000313" key="2">
    <source>
        <dbReference type="EMBL" id="EJT49795.1"/>
    </source>
</evidence>
<dbReference type="RefSeq" id="XP_014180972.1">
    <property type="nucleotide sequence ID" value="XM_014325497.1"/>
</dbReference>
<dbReference type="HOGENOM" id="CLU_2529076_0_0_1"/>
<dbReference type="Proteomes" id="UP000002748">
    <property type="component" value="Unassembled WGS sequence"/>
</dbReference>
<evidence type="ECO:0000313" key="3">
    <source>
        <dbReference type="Proteomes" id="UP000002748"/>
    </source>
</evidence>
<sequence length="84" mass="9234">MKLAYTVAIAALAATAAAESCFPEGMCPGIEHHSFSCELPNDFDNCDDYRIHVQLELDKTATDQNDNGDMIRIIANWVAEQSQS</sequence>
<protein>
    <submittedName>
        <fullName evidence="2">Uncharacterized protein</fullName>
    </submittedName>
</protein>
<feature type="chain" id="PRO_5003780509" evidence="1">
    <location>
        <begin position="19"/>
        <end position="84"/>
    </location>
</feature>
<name>J4UER8_TRIAS</name>
<dbReference type="VEuPathDB" id="FungiDB:A1Q1_01052"/>
<gene>
    <name evidence="2" type="ORF">A1Q1_01052</name>
</gene>
<dbReference type="EMBL" id="ALBS01000148">
    <property type="protein sequence ID" value="EJT49795.1"/>
    <property type="molecule type" value="Genomic_DNA"/>
</dbReference>
<feature type="signal peptide" evidence="1">
    <location>
        <begin position="1"/>
        <end position="18"/>
    </location>
</feature>
<dbReference type="KEGG" id="tasa:A1Q1_01052"/>
<proteinExistence type="predicted"/>
<evidence type="ECO:0000256" key="1">
    <source>
        <dbReference type="SAM" id="SignalP"/>
    </source>
</evidence>
<dbReference type="AlphaFoldDB" id="J4UER8"/>
<reference evidence="2 3" key="1">
    <citation type="journal article" date="2012" name="Eukaryot. Cell">
        <title>Draft genome sequence of CBS 2479, the standard type strain of Trichosporon asahii.</title>
        <authorList>
            <person name="Yang R.Y."/>
            <person name="Li H.T."/>
            <person name="Zhu H."/>
            <person name="Zhou G.P."/>
            <person name="Wang M."/>
            <person name="Wang L."/>
        </authorList>
    </citation>
    <scope>NUCLEOTIDE SEQUENCE [LARGE SCALE GENOMIC DNA]</scope>
    <source>
        <strain evidence="3">ATCC 90039 / CBS 2479 / JCM 2466 / KCTC 7840 / NCYC 2677 / UAMH 7654</strain>
    </source>
</reference>
<comment type="caution">
    <text evidence="2">The sequence shown here is derived from an EMBL/GenBank/DDBJ whole genome shotgun (WGS) entry which is preliminary data.</text>
</comment>
<keyword evidence="1" id="KW-0732">Signal</keyword>
<organism evidence="2 3">
    <name type="scientific">Trichosporon asahii var. asahii (strain ATCC 90039 / CBS 2479 / JCM 2466 / KCTC 7840 / NBRC 103889/ NCYC 2677 / UAMH 7654)</name>
    <name type="common">Yeast</name>
    <dbReference type="NCBI Taxonomy" id="1186058"/>
    <lineage>
        <taxon>Eukaryota</taxon>
        <taxon>Fungi</taxon>
        <taxon>Dikarya</taxon>
        <taxon>Basidiomycota</taxon>
        <taxon>Agaricomycotina</taxon>
        <taxon>Tremellomycetes</taxon>
        <taxon>Trichosporonales</taxon>
        <taxon>Trichosporonaceae</taxon>
        <taxon>Trichosporon</taxon>
    </lineage>
</organism>